<evidence type="ECO:0000313" key="3">
    <source>
        <dbReference type="EMBL" id="SDH19263.1"/>
    </source>
</evidence>
<dbReference type="EMBL" id="FNCY01000004">
    <property type="protein sequence ID" value="SDH19263.1"/>
    <property type="molecule type" value="Genomic_DNA"/>
</dbReference>
<dbReference type="PANTHER" id="PTHR38731">
    <property type="entry name" value="LIPL45-RELATED LIPOPROTEIN-RELATED"/>
    <property type="match status" value="1"/>
</dbReference>
<organism evidence="3 4">
    <name type="scientific">Propionivibrio dicarboxylicus</name>
    <dbReference type="NCBI Taxonomy" id="83767"/>
    <lineage>
        <taxon>Bacteria</taxon>
        <taxon>Pseudomonadati</taxon>
        <taxon>Pseudomonadota</taxon>
        <taxon>Betaproteobacteria</taxon>
        <taxon>Rhodocyclales</taxon>
        <taxon>Rhodocyclaceae</taxon>
        <taxon>Propionivibrio</taxon>
    </lineage>
</organism>
<dbReference type="InterPro" id="IPR006860">
    <property type="entry name" value="FecR"/>
</dbReference>
<dbReference type="Proteomes" id="UP000198607">
    <property type="component" value="Unassembled WGS sequence"/>
</dbReference>
<feature type="domain" description="FecR protein" evidence="2">
    <location>
        <begin position="71"/>
        <end position="155"/>
    </location>
</feature>
<feature type="chain" id="PRO_5011591833" evidence="1">
    <location>
        <begin position="34"/>
        <end position="253"/>
    </location>
</feature>
<name>A0A1G8AEF7_9RHOO</name>
<proteinExistence type="predicted"/>
<evidence type="ECO:0000256" key="1">
    <source>
        <dbReference type="SAM" id="SignalP"/>
    </source>
</evidence>
<evidence type="ECO:0000259" key="2">
    <source>
        <dbReference type="Pfam" id="PF04773"/>
    </source>
</evidence>
<dbReference type="RefSeq" id="WP_091935787.1">
    <property type="nucleotide sequence ID" value="NZ_FNCY01000004.1"/>
</dbReference>
<sequence length="253" mass="25851">MPKARPVMASASFVSVRRFFFLAACCLASVAGAQEVVIGTVTHLSGVFSVQRADGAAKMLSVKSEIREGDLLKTEDDTYARIKFVDGGEVVLRPNTQFKVEKYGFAPDDADKDNVAVSLLKGGMRAVTGLVGKRSRDKVNYSTAVATIGIRGTNLGALFCQNDCGGIPTVTGAPPPNGLHVDVAQGAIVVTNGAGTQQLNAGQFGFVGGPAQPPVIMPPNQGIQVTIPPAIAINSGRGLSPAAAAGGSAGCAP</sequence>
<reference evidence="3 4" key="1">
    <citation type="submission" date="2016-10" db="EMBL/GenBank/DDBJ databases">
        <authorList>
            <person name="de Groot N.N."/>
        </authorList>
    </citation>
    <scope>NUCLEOTIDE SEQUENCE [LARGE SCALE GENOMIC DNA]</scope>
    <source>
        <strain evidence="3 4">DSM 5885</strain>
    </source>
</reference>
<dbReference type="OrthoDB" id="369729at2"/>
<keyword evidence="1" id="KW-0732">Signal</keyword>
<feature type="signal peptide" evidence="1">
    <location>
        <begin position="1"/>
        <end position="33"/>
    </location>
</feature>
<dbReference type="AlphaFoldDB" id="A0A1G8AEF7"/>
<keyword evidence="4" id="KW-1185">Reference proteome</keyword>
<accession>A0A1G8AEF7</accession>
<dbReference type="Pfam" id="PF04773">
    <property type="entry name" value="FecR"/>
    <property type="match status" value="1"/>
</dbReference>
<evidence type="ECO:0000313" key="4">
    <source>
        <dbReference type="Proteomes" id="UP000198607"/>
    </source>
</evidence>
<protein>
    <submittedName>
        <fullName evidence="3">FecR family protein</fullName>
    </submittedName>
</protein>
<dbReference type="STRING" id="83767.SAMN05660652_01360"/>
<gene>
    <name evidence="3" type="ORF">SAMN05660652_01360</name>
</gene>